<evidence type="ECO:0000256" key="5">
    <source>
        <dbReference type="ARBA" id="ARBA00022555"/>
    </source>
</evidence>
<dbReference type="CDD" id="cd07957">
    <property type="entry name" value="Anticodon_Ia_Met"/>
    <property type="match status" value="1"/>
</dbReference>
<dbReference type="NCBIfam" id="NF008900">
    <property type="entry name" value="PRK12267.1"/>
    <property type="match status" value="1"/>
</dbReference>
<dbReference type="InterPro" id="IPR023457">
    <property type="entry name" value="Met-tRNA_synth_2"/>
</dbReference>
<comment type="subunit">
    <text evidence="3 13">Homodimer.</text>
</comment>
<dbReference type="InterPro" id="IPR014758">
    <property type="entry name" value="Met-tRNA_synth"/>
</dbReference>
<accession>A0A1F6C9K8</accession>
<dbReference type="NCBIfam" id="TIGR00399">
    <property type="entry name" value="metG_C_term"/>
    <property type="match status" value="1"/>
</dbReference>
<dbReference type="SUPFAM" id="SSF52374">
    <property type="entry name" value="Nucleotidylyl transferase"/>
    <property type="match status" value="1"/>
</dbReference>
<dbReference type="AlphaFoldDB" id="A0A1F6C9K8"/>
<feature type="binding site" evidence="13">
    <location>
        <position position="145"/>
    </location>
    <ligand>
        <name>Zn(2+)</name>
        <dbReference type="ChEBI" id="CHEBI:29105"/>
    </ligand>
</feature>
<comment type="subcellular location">
    <subcellularLocation>
        <location evidence="2 13">Cytoplasm</location>
    </subcellularLocation>
</comment>
<dbReference type="InterPro" id="IPR009080">
    <property type="entry name" value="tRNAsynth_Ia_anticodon-bd"/>
</dbReference>
<dbReference type="Gene3D" id="2.170.220.10">
    <property type="match status" value="1"/>
</dbReference>
<dbReference type="Gene3D" id="3.40.50.620">
    <property type="entry name" value="HUPs"/>
    <property type="match status" value="1"/>
</dbReference>
<dbReference type="FunFam" id="2.170.220.10:FF:000003">
    <property type="entry name" value="Methionine--tRNA ligase"/>
    <property type="match status" value="1"/>
</dbReference>
<dbReference type="SUPFAM" id="SSF50249">
    <property type="entry name" value="Nucleic acid-binding proteins"/>
    <property type="match status" value="1"/>
</dbReference>
<dbReference type="CDD" id="cd00814">
    <property type="entry name" value="MetRS_core"/>
    <property type="match status" value="1"/>
</dbReference>
<dbReference type="InterPro" id="IPR004495">
    <property type="entry name" value="Met-tRNA-synth_bsu_C"/>
</dbReference>
<keyword evidence="11 13" id="KW-0030">Aminoacyl-tRNA synthetase</keyword>
<comment type="similarity">
    <text evidence="14">Belongs to the class-I aminoacyl-tRNA synthetase family.</text>
</comment>
<dbReference type="PRINTS" id="PR01041">
    <property type="entry name" value="TRNASYNTHMET"/>
</dbReference>
<dbReference type="Gene3D" id="2.40.50.140">
    <property type="entry name" value="Nucleic acid-binding proteins"/>
    <property type="match status" value="1"/>
</dbReference>
<dbReference type="GO" id="GO:0004825">
    <property type="term" value="F:methionine-tRNA ligase activity"/>
    <property type="evidence" value="ECO:0007669"/>
    <property type="project" value="UniProtKB-UniRule"/>
</dbReference>
<comment type="caution">
    <text evidence="17">The sequence shown here is derived from an EMBL/GenBank/DDBJ whole genome shotgun (WGS) entry which is preliminary data.</text>
</comment>
<keyword evidence="4 13" id="KW-0963">Cytoplasm</keyword>
<dbReference type="CDD" id="cd02800">
    <property type="entry name" value="tRNA_bind_EcMetRS_like"/>
    <property type="match status" value="1"/>
</dbReference>
<evidence type="ECO:0000256" key="1">
    <source>
        <dbReference type="ARBA" id="ARBA00003314"/>
    </source>
</evidence>
<reference evidence="17 18" key="1">
    <citation type="journal article" date="2016" name="Nat. Commun.">
        <title>Thousands of microbial genomes shed light on interconnected biogeochemical processes in an aquifer system.</title>
        <authorList>
            <person name="Anantharaman K."/>
            <person name="Brown C.T."/>
            <person name="Hug L.A."/>
            <person name="Sharon I."/>
            <person name="Castelle C.J."/>
            <person name="Probst A.J."/>
            <person name="Thomas B.C."/>
            <person name="Singh A."/>
            <person name="Wilkins M.J."/>
            <person name="Karaoz U."/>
            <person name="Brodie E.L."/>
            <person name="Williams K.H."/>
            <person name="Hubbard S.S."/>
            <person name="Banfield J.F."/>
        </authorList>
    </citation>
    <scope>NUCLEOTIDE SEQUENCE [LARGE SCALE GENOMIC DNA]</scope>
    <source>
        <strain evidence="18">RIFCSPLOWO2_12_FULL_64_10</strain>
    </source>
</reference>
<feature type="binding site" evidence="13">
    <location>
        <position position="131"/>
    </location>
    <ligand>
        <name>Zn(2+)</name>
        <dbReference type="ChEBI" id="CHEBI:29105"/>
    </ligand>
</feature>
<feature type="region of interest" description="Disordered" evidence="15">
    <location>
        <begin position="535"/>
        <end position="573"/>
    </location>
</feature>
<evidence type="ECO:0000256" key="3">
    <source>
        <dbReference type="ARBA" id="ARBA00011738"/>
    </source>
</evidence>
<keyword evidence="10 13" id="KW-0648">Protein biosynthesis</keyword>
<evidence type="ECO:0000313" key="18">
    <source>
        <dbReference type="Proteomes" id="UP000178606"/>
    </source>
</evidence>
<feature type="binding site" evidence="13">
    <location>
        <position position="148"/>
    </location>
    <ligand>
        <name>Zn(2+)</name>
        <dbReference type="ChEBI" id="CHEBI:29105"/>
    </ligand>
</feature>
<sequence>MNKKFYITTAIAYVNGPPHMGHALEFIQADAIARFRRLAGHDVHFVTGADEHGVKLLRTAQALGVTPEALVETNTAAFRDLNRLLRVSHDDYIRTVDRARHWPAVRKLWRRMADSGDIYKQYYEGLYCSGCEKFLTERDVADGRCPLHPTVDLESIHEENYFFRLSRYSEEIGGRIASDELRIVPETRKNEILSLIREGLKDVSFSRSRKALSWGIPVPDDPEQTIYVWGDALTNYLSAVGYAEETDLFRKNWPADLHCIGKDIIRFHTAIWPGMLLSAGLPLPRAVFVHGFVNDASGQRMSKSSGNVVDPVEVAQRYGADSLRYYLLREIPTVEDGNFSMARFIERHNADLANDLGNLVNRTVVMAHRYAGGGIPDARPDAPLISPLRAKAVETLTRVEGAAESLDLNGAAEAVWGLVREANRFIEVHAPWALARDPARRKDLDAVLYGLIETLRHLSVLLAPIVPDKAGEVWAQIGQGGDPGQQRFDALRTWGGVRAGARLGEAKVLFPRIEAEGSPSIRGLRPLLGTVGGSVPYAPSSEHSERIEGQKAEEKSEVRSSKSKVKTQTQESGAMTDAETGLIDIAEFQRMRLRVASVVAAERVAGADKLLKLQIDLGDERRQIVAGIAQHYAPEAIVGKQIVVVANLRPARIRGIDSQGMLLAAHGRDGLKVVTVDGAVEQGSKVS</sequence>
<dbReference type="GO" id="GO:0005737">
    <property type="term" value="C:cytoplasm"/>
    <property type="evidence" value="ECO:0007669"/>
    <property type="project" value="UniProtKB-SubCell"/>
</dbReference>
<dbReference type="GO" id="GO:0005524">
    <property type="term" value="F:ATP binding"/>
    <property type="evidence" value="ECO:0007669"/>
    <property type="project" value="UniProtKB-UniRule"/>
</dbReference>
<dbReference type="NCBIfam" id="TIGR00398">
    <property type="entry name" value="metG"/>
    <property type="match status" value="1"/>
</dbReference>
<organism evidence="17 18">
    <name type="scientific">Handelsmanbacteria sp. (strain RIFCSPLOWO2_12_FULL_64_10)</name>
    <dbReference type="NCBI Taxonomy" id="1817868"/>
    <lineage>
        <taxon>Bacteria</taxon>
        <taxon>Candidatus Handelsmaniibacteriota</taxon>
    </lineage>
</organism>
<proteinExistence type="inferred from homology"/>
<evidence type="ECO:0000256" key="15">
    <source>
        <dbReference type="SAM" id="MobiDB-lite"/>
    </source>
</evidence>
<dbReference type="FunFam" id="2.40.50.140:FF:000042">
    <property type="entry name" value="Methionine--tRNA ligase"/>
    <property type="match status" value="1"/>
</dbReference>
<dbReference type="GO" id="GO:0000049">
    <property type="term" value="F:tRNA binding"/>
    <property type="evidence" value="ECO:0007669"/>
    <property type="project" value="UniProtKB-UniRule"/>
</dbReference>
<dbReference type="InterPro" id="IPR015413">
    <property type="entry name" value="Methionyl/Leucyl_tRNA_Synth"/>
</dbReference>
<feature type="domain" description="TRNA-binding" evidence="16">
    <location>
        <begin position="587"/>
        <end position="687"/>
    </location>
</feature>
<evidence type="ECO:0000256" key="12">
    <source>
        <dbReference type="ARBA" id="ARBA00047364"/>
    </source>
</evidence>
<dbReference type="GO" id="GO:0006431">
    <property type="term" value="P:methionyl-tRNA aminoacylation"/>
    <property type="evidence" value="ECO:0007669"/>
    <property type="project" value="UniProtKB-UniRule"/>
</dbReference>
<dbReference type="InterPro" id="IPR033911">
    <property type="entry name" value="MetRS_core"/>
</dbReference>
<evidence type="ECO:0000256" key="9">
    <source>
        <dbReference type="ARBA" id="ARBA00022884"/>
    </source>
</evidence>
<evidence type="ECO:0000256" key="6">
    <source>
        <dbReference type="ARBA" id="ARBA00022598"/>
    </source>
</evidence>
<dbReference type="HAMAP" id="MF_01228">
    <property type="entry name" value="Met_tRNA_synth_type2"/>
    <property type="match status" value="1"/>
</dbReference>
<comment type="caution">
    <text evidence="13">Lacks conserved residue(s) required for the propagation of feature annotation.</text>
</comment>
<protein>
    <recommendedName>
        <fullName evidence="13">Methionine--tRNA ligase</fullName>
        <ecNumber evidence="13">6.1.1.10</ecNumber>
    </recommendedName>
    <alternativeName>
        <fullName evidence="13">Methionyl-tRNA synthetase</fullName>
        <shortName evidence="13">MetRS</shortName>
    </alternativeName>
</protein>
<evidence type="ECO:0000256" key="2">
    <source>
        <dbReference type="ARBA" id="ARBA00004496"/>
    </source>
</evidence>
<evidence type="ECO:0000256" key="4">
    <source>
        <dbReference type="ARBA" id="ARBA00022490"/>
    </source>
</evidence>
<evidence type="ECO:0000313" key="17">
    <source>
        <dbReference type="EMBL" id="OGG45848.1"/>
    </source>
</evidence>
<dbReference type="PROSITE" id="PS50886">
    <property type="entry name" value="TRBD"/>
    <property type="match status" value="1"/>
</dbReference>
<keyword evidence="8 13" id="KW-0067">ATP-binding</keyword>
<dbReference type="Gene3D" id="1.10.730.10">
    <property type="entry name" value="Isoleucyl-tRNA Synthetase, Domain 1"/>
    <property type="match status" value="1"/>
</dbReference>
<evidence type="ECO:0000256" key="11">
    <source>
        <dbReference type="ARBA" id="ARBA00023146"/>
    </source>
</evidence>
<evidence type="ECO:0000256" key="7">
    <source>
        <dbReference type="ARBA" id="ARBA00022741"/>
    </source>
</evidence>
<keyword evidence="9 13" id="KW-0694">RNA-binding</keyword>
<dbReference type="PANTHER" id="PTHR43326">
    <property type="entry name" value="METHIONYL-TRNA SYNTHETASE"/>
    <property type="match status" value="1"/>
</dbReference>
<evidence type="ECO:0000256" key="10">
    <source>
        <dbReference type="ARBA" id="ARBA00022917"/>
    </source>
</evidence>
<evidence type="ECO:0000256" key="14">
    <source>
        <dbReference type="RuleBase" id="RU363039"/>
    </source>
</evidence>
<evidence type="ECO:0000256" key="13">
    <source>
        <dbReference type="HAMAP-Rule" id="MF_01228"/>
    </source>
</evidence>
<evidence type="ECO:0000256" key="8">
    <source>
        <dbReference type="ARBA" id="ARBA00022840"/>
    </source>
</evidence>
<dbReference type="EMBL" id="MFKF01000363">
    <property type="protein sequence ID" value="OGG45848.1"/>
    <property type="molecule type" value="Genomic_DNA"/>
</dbReference>
<dbReference type="InterPro" id="IPR012340">
    <property type="entry name" value="NA-bd_OB-fold"/>
</dbReference>
<gene>
    <name evidence="13" type="primary">metG</name>
    <name evidence="17" type="ORF">A3F84_16010</name>
</gene>
<feature type="binding site" evidence="13">
    <location>
        <position position="128"/>
    </location>
    <ligand>
        <name>Zn(2+)</name>
        <dbReference type="ChEBI" id="CHEBI:29105"/>
    </ligand>
</feature>
<dbReference type="Proteomes" id="UP000178606">
    <property type="component" value="Unassembled WGS sequence"/>
</dbReference>
<keyword evidence="6 13" id="KW-0436">Ligase</keyword>
<dbReference type="InterPro" id="IPR014729">
    <property type="entry name" value="Rossmann-like_a/b/a_fold"/>
</dbReference>
<dbReference type="PANTHER" id="PTHR43326:SF1">
    <property type="entry name" value="METHIONINE--TRNA LIGASE, MITOCHONDRIAL"/>
    <property type="match status" value="1"/>
</dbReference>
<keyword evidence="7 13" id="KW-0547">Nucleotide-binding</keyword>
<dbReference type="SUPFAM" id="SSF47323">
    <property type="entry name" value="Anticodon-binding domain of a subclass of class I aminoacyl-tRNA synthetases"/>
    <property type="match status" value="1"/>
</dbReference>
<keyword evidence="5 13" id="KW-0820">tRNA-binding</keyword>
<comment type="function">
    <text evidence="1 13">Is required not only for elongation of protein synthesis but also for the initiation of all mRNA translation through initiator tRNA(fMet) aminoacylation.</text>
</comment>
<name>A0A1F6C9K8_HANXR</name>
<dbReference type="Pfam" id="PF01588">
    <property type="entry name" value="tRNA_bind"/>
    <property type="match status" value="1"/>
</dbReference>
<dbReference type="InterPro" id="IPR041872">
    <property type="entry name" value="Anticodon_Met"/>
</dbReference>
<dbReference type="EC" id="6.1.1.10" evidence="13"/>
<evidence type="ECO:0000259" key="16">
    <source>
        <dbReference type="PROSITE" id="PS50886"/>
    </source>
</evidence>
<dbReference type="Pfam" id="PF09334">
    <property type="entry name" value="tRNA-synt_1g"/>
    <property type="match status" value="2"/>
</dbReference>
<comment type="catalytic activity">
    <reaction evidence="12 13">
        <text>tRNA(Met) + L-methionine + ATP = L-methionyl-tRNA(Met) + AMP + diphosphate</text>
        <dbReference type="Rhea" id="RHEA:13481"/>
        <dbReference type="Rhea" id="RHEA-COMP:9667"/>
        <dbReference type="Rhea" id="RHEA-COMP:9698"/>
        <dbReference type="ChEBI" id="CHEBI:30616"/>
        <dbReference type="ChEBI" id="CHEBI:33019"/>
        <dbReference type="ChEBI" id="CHEBI:57844"/>
        <dbReference type="ChEBI" id="CHEBI:78442"/>
        <dbReference type="ChEBI" id="CHEBI:78530"/>
        <dbReference type="ChEBI" id="CHEBI:456215"/>
        <dbReference type="EC" id="6.1.1.10"/>
    </reaction>
</comment>
<feature type="compositionally biased region" description="Basic and acidic residues" evidence="15">
    <location>
        <begin position="542"/>
        <end position="560"/>
    </location>
</feature>
<dbReference type="InterPro" id="IPR002547">
    <property type="entry name" value="tRNA-bd_dom"/>
</dbReference>